<proteinExistence type="predicted"/>
<organism evidence="2 3">
    <name type="scientific">Tribolium castaneum</name>
    <name type="common">Red flour beetle</name>
    <dbReference type="NCBI Taxonomy" id="7070"/>
    <lineage>
        <taxon>Eukaryota</taxon>
        <taxon>Metazoa</taxon>
        <taxon>Ecdysozoa</taxon>
        <taxon>Arthropoda</taxon>
        <taxon>Hexapoda</taxon>
        <taxon>Insecta</taxon>
        <taxon>Pterygota</taxon>
        <taxon>Neoptera</taxon>
        <taxon>Endopterygota</taxon>
        <taxon>Coleoptera</taxon>
        <taxon>Polyphaga</taxon>
        <taxon>Cucujiformia</taxon>
        <taxon>Tenebrionidae</taxon>
        <taxon>Tenebrionidae incertae sedis</taxon>
        <taxon>Tribolium</taxon>
    </lineage>
</organism>
<gene>
    <name evidence="2" type="primary">GLEAN_06491</name>
    <name evidence="2" type="ORF">TcasGA2_TC006491</name>
</gene>
<protein>
    <submittedName>
        <fullName evidence="2">Uncharacterized protein</fullName>
    </submittedName>
</protein>
<evidence type="ECO:0000313" key="2">
    <source>
        <dbReference type="EMBL" id="EFA08797.1"/>
    </source>
</evidence>
<name>D6WX62_TRICA</name>
<dbReference type="AlphaFoldDB" id="D6WX62"/>
<sequence length="114" mass="12836">MFNRAQPPKQQVPKHFQSSRTGARVTIAIIRKLRMISRCLNRASTLEEAEEEDCASLGRESLSSDTRQRVEILLAVPMTLENVGQPSGARETIIDTLIKNLLILYLTISFFYAA</sequence>
<dbReference type="HOGENOM" id="CLU_2124238_0_0_1"/>
<evidence type="ECO:0000313" key="3">
    <source>
        <dbReference type="Proteomes" id="UP000007266"/>
    </source>
</evidence>
<accession>D6WX62</accession>
<dbReference type="Proteomes" id="UP000007266">
    <property type="component" value="Linkage group 8"/>
</dbReference>
<dbReference type="EMBL" id="KQ971361">
    <property type="protein sequence ID" value="EFA08797.1"/>
    <property type="molecule type" value="Genomic_DNA"/>
</dbReference>
<keyword evidence="3" id="KW-1185">Reference proteome</keyword>
<reference evidence="2 3" key="2">
    <citation type="journal article" date="2010" name="Nucleic Acids Res.">
        <title>BeetleBase in 2010: revisions to provide comprehensive genomic information for Tribolium castaneum.</title>
        <authorList>
            <person name="Kim H.S."/>
            <person name="Murphy T."/>
            <person name="Xia J."/>
            <person name="Caragea D."/>
            <person name="Park Y."/>
            <person name="Beeman R.W."/>
            <person name="Lorenzen M.D."/>
            <person name="Butcher S."/>
            <person name="Manak J.R."/>
            <person name="Brown S.J."/>
        </authorList>
    </citation>
    <scope>GENOME REANNOTATION</scope>
    <source>
        <strain evidence="2 3">Georgia GA2</strain>
    </source>
</reference>
<dbReference type="InParanoid" id="D6WX62"/>
<evidence type="ECO:0000256" key="1">
    <source>
        <dbReference type="SAM" id="MobiDB-lite"/>
    </source>
</evidence>
<feature type="region of interest" description="Disordered" evidence="1">
    <location>
        <begin position="1"/>
        <end position="20"/>
    </location>
</feature>
<reference evidence="2 3" key="1">
    <citation type="journal article" date="2008" name="Nature">
        <title>The genome of the model beetle and pest Tribolium castaneum.</title>
        <authorList>
            <consortium name="Tribolium Genome Sequencing Consortium"/>
            <person name="Richards S."/>
            <person name="Gibbs R.A."/>
            <person name="Weinstock G.M."/>
            <person name="Brown S.J."/>
            <person name="Denell R."/>
            <person name="Beeman R.W."/>
            <person name="Gibbs R."/>
            <person name="Beeman R.W."/>
            <person name="Brown S.J."/>
            <person name="Bucher G."/>
            <person name="Friedrich M."/>
            <person name="Grimmelikhuijzen C.J."/>
            <person name="Klingler M."/>
            <person name="Lorenzen M."/>
            <person name="Richards S."/>
            <person name="Roth S."/>
            <person name="Schroder R."/>
            <person name="Tautz D."/>
            <person name="Zdobnov E.M."/>
            <person name="Muzny D."/>
            <person name="Gibbs R.A."/>
            <person name="Weinstock G.M."/>
            <person name="Attaway T."/>
            <person name="Bell S."/>
            <person name="Buhay C.J."/>
            <person name="Chandrabose M.N."/>
            <person name="Chavez D."/>
            <person name="Clerk-Blankenburg K.P."/>
            <person name="Cree A."/>
            <person name="Dao M."/>
            <person name="Davis C."/>
            <person name="Chacko J."/>
            <person name="Dinh H."/>
            <person name="Dugan-Rocha S."/>
            <person name="Fowler G."/>
            <person name="Garner T.T."/>
            <person name="Garnes J."/>
            <person name="Gnirke A."/>
            <person name="Hawes A."/>
            <person name="Hernandez J."/>
            <person name="Hines S."/>
            <person name="Holder M."/>
            <person name="Hume J."/>
            <person name="Jhangiani S.N."/>
            <person name="Joshi V."/>
            <person name="Khan Z.M."/>
            <person name="Jackson L."/>
            <person name="Kovar C."/>
            <person name="Kowis A."/>
            <person name="Lee S."/>
            <person name="Lewis L.R."/>
            <person name="Margolis J."/>
            <person name="Morgan M."/>
            <person name="Nazareth L.V."/>
            <person name="Nguyen N."/>
            <person name="Okwuonu G."/>
            <person name="Parker D."/>
            <person name="Richards S."/>
            <person name="Ruiz S.J."/>
            <person name="Santibanez J."/>
            <person name="Savard J."/>
            <person name="Scherer S.E."/>
            <person name="Schneider B."/>
            <person name="Sodergren E."/>
            <person name="Tautz D."/>
            <person name="Vattahil S."/>
            <person name="Villasana D."/>
            <person name="White C.S."/>
            <person name="Wright R."/>
            <person name="Park Y."/>
            <person name="Beeman R.W."/>
            <person name="Lord J."/>
            <person name="Oppert B."/>
            <person name="Lorenzen M."/>
            <person name="Brown S."/>
            <person name="Wang L."/>
            <person name="Savard J."/>
            <person name="Tautz D."/>
            <person name="Richards S."/>
            <person name="Weinstock G."/>
            <person name="Gibbs R.A."/>
            <person name="Liu Y."/>
            <person name="Worley K."/>
            <person name="Weinstock G."/>
            <person name="Elsik C.G."/>
            <person name="Reese J.T."/>
            <person name="Elhaik E."/>
            <person name="Landan G."/>
            <person name="Graur D."/>
            <person name="Arensburger P."/>
            <person name="Atkinson P."/>
            <person name="Beeman R.W."/>
            <person name="Beidler J."/>
            <person name="Brown S.J."/>
            <person name="Demuth J.P."/>
            <person name="Drury D.W."/>
            <person name="Du Y.Z."/>
            <person name="Fujiwara H."/>
            <person name="Lorenzen M."/>
            <person name="Maselli V."/>
            <person name="Osanai M."/>
            <person name="Park Y."/>
            <person name="Robertson H.M."/>
            <person name="Tu Z."/>
            <person name="Wang J.J."/>
            <person name="Wang S."/>
            <person name="Richards S."/>
            <person name="Song H."/>
            <person name="Zhang L."/>
            <person name="Sodergren E."/>
            <person name="Werner D."/>
            <person name="Stanke M."/>
            <person name="Morgenstern B."/>
            <person name="Solovyev V."/>
            <person name="Kosarev P."/>
            <person name="Brown G."/>
            <person name="Chen H.C."/>
            <person name="Ermolaeva O."/>
            <person name="Hlavina W."/>
            <person name="Kapustin Y."/>
            <person name="Kiryutin B."/>
            <person name="Kitts P."/>
            <person name="Maglott D."/>
            <person name="Pruitt K."/>
            <person name="Sapojnikov V."/>
            <person name="Souvorov A."/>
            <person name="Mackey A.J."/>
            <person name="Waterhouse R.M."/>
            <person name="Wyder S."/>
            <person name="Zdobnov E.M."/>
            <person name="Zdobnov E.M."/>
            <person name="Wyder S."/>
            <person name="Kriventseva E.V."/>
            <person name="Kadowaki T."/>
            <person name="Bork P."/>
            <person name="Aranda M."/>
            <person name="Bao R."/>
            <person name="Beermann A."/>
            <person name="Berns N."/>
            <person name="Bolognesi R."/>
            <person name="Bonneton F."/>
            <person name="Bopp D."/>
            <person name="Brown S.J."/>
            <person name="Bucher G."/>
            <person name="Butts T."/>
            <person name="Chaumot A."/>
            <person name="Denell R.E."/>
            <person name="Ferrier D.E."/>
            <person name="Friedrich M."/>
            <person name="Gordon C.M."/>
            <person name="Jindra M."/>
            <person name="Klingler M."/>
            <person name="Lan Q."/>
            <person name="Lattorff H.M."/>
            <person name="Laudet V."/>
            <person name="von Levetsow C."/>
            <person name="Liu Z."/>
            <person name="Lutz R."/>
            <person name="Lynch J.A."/>
            <person name="da Fonseca R.N."/>
            <person name="Posnien N."/>
            <person name="Reuter R."/>
            <person name="Roth S."/>
            <person name="Savard J."/>
            <person name="Schinko J.B."/>
            <person name="Schmitt C."/>
            <person name="Schoppmeier M."/>
            <person name="Schroder R."/>
            <person name="Shippy T.D."/>
            <person name="Simonnet F."/>
            <person name="Marques-Souza H."/>
            <person name="Tautz D."/>
            <person name="Tomoyasu Y."/>
            <person name="Trauner J."/>
            <person name="Van der Zee M."/>
            <person name="Vervoort M."/>
            <person name="Wittkopp N."/>
            <person name="Wimmer E.A."/>
            <person name="Yang X."/>
            <person name="Jones A.K."/>
            <person name="Sattelle D.B."/>
            <person name="Ebert P.R."/>
            <person name="Nelson D."/>
            <person name="Scott J.G."/>
            <person name="Beeman R.W."/>
            <person name="Muthukrishnan S."/>
            <person name="Kramer K.J."/>
            <person name="Arakane Y."/>
            <person name="Beeman R.W."/>
            <person name="Zhu Q."/>
            <person name="Hogenkamp D."/>
            <person name="Dixit R."/>
            <person name="Oppert B."/>
            <person name="Jiang H."/>
            <person name="Zou Z."/>
            <person name="Marshall J."/>
            <person name="Elpidina E."/>
            <person name="Vinokurov K."/>
            <person name="Oppert C."/>
            <person name="Zou Z."/>
            <person name="Evans J."/>
            <person name="Lu Z."/>
            <person name="Zhao P."/>
            <person name="Sumathipala N."/>
            <person name="Altincicek B."/>
            <person name="Vilcinskas A."/>
            <person name="Williams M."/>
            <person name="Hultmark D."/>
            <person name="Hetru C."/>
            <person name="Jiang H."/>
            <person name="Grimmelikhuijzen C.J."/>
            <person name="Hauser F."/>
            <person name="Cazzamali G."/>
            <person name="Williamson M."/>
            <person name="Park Y."/>
            <person name="Li B."/>
            <person name="Tanaka Y."/>
            <person name="Predel R."/>
            <person name="Neupert S."/>
            <person name="Schachtner J."/>
            <person name="Verleyen P."/>
            <person name="Raible F."/>
            <person name="Bork P."/>
            <person name="Friedrich M."/>
            <person name="Walden K.K."/>
            <person name="Robertson H.M."/>
            <person name="Angeli S."/>
            <person name="Foret S."/>
            <person name="Bucher G."/>
            <person name="Schuetz S."/>
            <person name="Maleszka R."/>
            <person name="Wimmer E.A."/>
            <person name="Beeman R.W."/>
            <person name="Lorenzen M."/>
            <person name="Tomoyasu Y."/>
            <person name="Miller S.C."/>
            <person name="Grossmann D."/>
            <person name="Bucher G."/>
        </authorList>
    </citation>
    <scope>NUCLEOTIDE SEQUENCE [LARGE SCALE GENOMIC DNA]</scope>
    <source>
        <strain evidence="2 3">Georgia GA2</strain>
    </source>
</reference>